<dbReference type="KEGG" id="abas:ACPOL_5376"/>
<name>A0A2Z5G7E3_9BACT</name>
<reference evidence="3 4" key="1">
    <citation type="journal article" date="2018" name="Front. Microbiol.">
        <title>Hydrolytic Capabilities as a Key to Environmental Success: Chitinolytic and Cellulolytic Acidobacteria From Acidic Sub-arctic Soils and Boreal Peatlands.</title>
        <authorList>
            <person name="Belova S.E."/>
            <person name="Ravin N.V."/>
            <person name="Pankratov T.A."/>
            <person name="Rakitin A.L."/>
            <person name="Ivanova A.A."/>
            <person name="Beletsky A.V."/>
            <person name="Mardanov A.V."/>
            <person name="Sinninghe Damste J.S."/>
            <person name="Dedysh S.N."/>
        </authorList>
    </citation>
    <scope>NUCLEOTIDE SEQUENCE [LARGE SCALE GENOMIC DNA]</scope>
    <source>
        <strain evidence="3 4">SBC82</strain>
    </source>
</reference>
<evidence type="ECO:0000256" key="1">
    <source>
        <dbReference type="RuleBase" id="RU003495"/>
    </source>
</evidence>
<dbReference type="Pfam" id="PF03330">
    <property type="entry name" value="DPBB_1"/>
    <property type="match status" value="1"/>
</dbReference>
<protein>
    <submittedName>
        <fullName evidence="3">Rare lipoprotein A</fullName>
    </submittedName>
</protein>
<gene>
    <name evidence="3" type="ORF">ACPOL_5376</name>
</gene>
<keyword evidence="3" id="KW-0449">Lipoprotein</keyword>
<evidence type="ECO:0000259" key="2">
    <source>
        <dbReference type="Pfam" id="PF03330"/>
    </source>
</evidence>
<organism evidence="3 4">
    <name type="scientific">Acidisarcina polymorpha</name>
    <dbReference type="NCBI Taxonomy" id="2211140"/>
    <lineage>
        <taxon>Bacteria</taxon>
        <taxon>Pseudomonadati</taxon>
        <taxon>Acidobacteriota</taxon>
        <taxon>Terriglobia</taxon>
        <taxon>Terriglobales</taxon>
        <taxon>Acidobacteriaceae</taxon>
        <taxon>Acidisarcina</taxon>
    </lineage>
</organism>
<comment type="similarity">
    <text evidence="1">Belongs to the RlpA family.</text>
</comment>
<feature type="domain" description="RlpA-like protein double-psi beta-barrel" evidence="2">
    <location>
        <begin position="2"/>
        <end position="63"/>
    </location>
</feature>
<dbReference type="Proteomes" id="UP000253606">
    <property type="component" value="Chromosome"/>
</dbReference>
<dbReference type="EMBL" id="CP030840">
    <property type="protein sequence ID" value="AXC14624.1"/>
    <property type="molecule type" value="Genomic_DNA"/>
</dbReference>
<dbReference type="SUPFAM" id="SSF50685">
    <property type="entry name" value="Barwin-like endoglucanases"/>
    <property type="match status" value="1"/>
</dbReference>
<dbReference type="InterPro" id="IPR012997">
    <property type="entry name" value="RplA"/>
</dbReference>
<dbReference type="NCBIfam" id="TIGR00413">
    <property type="entry name" value="rlpA"/>
    <property type="match status" value="1"/>
</dbReference>
<proteinExistence type="inferred from homology"/>
<dbReference type="CDD" id="cd22268">
    <property type="entry name" value="DPBB_RlpA-like"/>
    <property type="match status" value="1"/>
</dbReference>
<keyword evidence="4" id="KW-1185">Reference proteome</keyword>
<evidence type="ECO:0000313" key="3">
    <source>
        <dbReference type="EMBL" id="AXC14624.1"/>
    </source>
</evidence>
<dbReference type="InterPro" id="IPR009009">
    <property type="entry name" value="RlpA-like_DPBB"/>
</dbReference>
<dbReference type="InterPro" id="IPR036908">
    <property type="entry name" value="RlpA-like_sf"/>
</dbReference>
<dbReference type="AlphaFoldDB" id="A0A2Z5G7E3"/>
<sequence>MYDLTCAHRSLPLGSLIRVTNMSNHRTVVVRVNDRGPVPEDRIVDLSYAAANVLGVQGIAKVRLDLLPAVAQLHWPLPDGQ</sequence>
<dbReference type="PANTHER" id="PTHR34183">
    <property type="entry name" value="ENDOLYTIC PEPTIDOGLYCAN TRANSGLYCOSYLASE RLPA"/>
    <property type="match status" value="1"/>
</dbReference>
<dbReference type="Gene3D" id="2.40.40.10">
    <property type="entry name" value="RlpA-like domain"/>
    <property type="match status" value="1"/>
</dbReference>
<accession>A0A2Z5G7E3</accession>
<dbReference type="PANTHER" id="PTHR34183:SF1">
    <property type="entry name" value="ENDOLYTIC PEPTIDOGLYCAN TRANSGLYCOSYLASE RLPA"/>
    <property type="match status" value="1"/>
</dbReference>
<evidence type="ECO:0000313" key="4">
    <source>
        <dbReference type="Proteomes" id="UP000253606"/>
    </source>
</evidence>